<evidence type="ECO:0000313" key="2">
    <source>
        <dbReference type="Proteomes" id="UP000182229"/>
    </source>
</evidence>
<dbReference type="PANTHER" id="PTHR45632">
    <property type="entry name" value="LD33804P"/>
    <property type="match status" value="1"/>
</dbReference>
<dbReference type="Proteomes" id="UP000182229">
    <property type="component" value="Unassembled WGS sequence"/>
</dbReference>
<dbReference type="InterPro" id="IPR015915">
    <property type="entry name" value="Kelch-typ_b-propeller"/>
</dbReference>
<dbReference type="Gene3D" id="2.120.10.80">
    <property type="entry name" value="Kelch-type beta propeller"/>
    <property type="match status" value="2"/>
</dbReference>
<dbReference type="AlphaFoldDB" id="A0A1L9BA04"/>
<proteinExistence type="predicted"/>
<dbReference type="InterPro" id="IPR006652">
    <property type="entry name" value="Kelch_1"/>
</dbReference>
<keyword evidence="2" id="KW-1185">Reference proteome</keyword>
<organism evidence="1 2">
    <name type="scientific">Cystobacter ferrugineus</name>
    <dbReference type="NCBI Taxonomy" id="83449"/>
    <lineage>
        <taxon>Bacteria</taxon>
        <taxon>Pseudomonadati</taxon>
        <taxon>Myxococcota</taxon>
        <taxon>Myxococcia</taxon>
        <taxon>Myxococcales</taxon>
        <taxon>Cystobacterineae</taxon>
        <taxon>Archangiaceae</taxon>
        <taxon>Cystobacter</taxon>
    </lineage>
</organism>
<accession>A0A1L9BA04</accession>
<dbReference type="EMBL" id="MPIN01000005">
    <property type="protein sequence ID" value="OJH39023.1"/>
    <property type="molecule type" value="Genomic_DNA"/>
</dbReference>
<name>A0A1L9BA04_9BACT</name>
<dbReference type="Pfam" id="PF01344">
    <property type="entry name" value="Kelch_1"/>
    <property type="match status" value="2"/>
</dbReference>
<reference evidence="2" key="1">
    <citation type="submission" date="2016-11" db="EMBL/GenBank/DDBJ databases">
        <authorList>
            <person name="Shukria A."/>
            <person name="Stevens D.C."/>
        </authorList>
    </citation>
    <scope>NUCLEOTIDE SEQUENCE [LARGE SCALE GENOMIC DNA]</scope>
    <source>
        <strain evidence="2">Cbfe23</strain>
    </source>
</reference>
<evidence type="ECO:0008006" key="3">
    <source>
        <dbReference type="Google" id="ProtNLM"/>
    </source>
</evidence>
<gene>
    <name evidence="1" type="ORF">BON30_20655</name>
</gene>
<dbReference type="SMART" id="SM00612">
    <property type="entry name" value="Kelch"/>
    <property type="match status" value="2"/>
</dbReference>
<dbReference type="PANTHER" id="PTHR45632:SF17">
    <property type="entry name" value="KELCH-LIKE PROTEIN 31"/>
    <property type="match status" value="1"/>
</dbReference>
<dbReference type="STRING" id="83449.BON30_20655"/>
<protein>
    <recommendedName>
        <fullName evidence="3">Galactose oxidase</fullName>
    </recommendedName>
</protein>
<evidence type="ECO:0000313" key="1">
    <source>
        <dbReference type="EMBL" id="OJH39023.1"/>
    </source>
</evidence>
<comment type="caution">
    <text evidence="1">The sequence shown here is derived from an EMBL/GenBank/DDBJ whole genome shotgun (WGS) entry which is preliminary data.</text>
</comment>
<dbReference type="SUPFAM" id="SSF117281">
    <property type="entry name" value="Kelch motif"/>
    <property type="match status" value="2"/>
</dbReference>
<sequence length="341" mass="36647">MSTATMASGTEALSTGVGTWTPTAAKALPYATNSAVRLRASGEVMESYQGFVQRYNPYTDTWRVMNPVCSPGFCRIHSMVQLGSGQVLAIAGNNHKRGDYWTLKTYDPTTDVWANLPSHSLPFADFSLTVLGSGRVLMAGGFNFELSEPVPQSSAEELDPATQTWTPVASMNSPRSGHLATVLYSGKVLVVGGEPEGTATAEIYDPSKKTWTLTPPPPYLLRPQQAIRLNSGQVMVLVDGESPTEAETHLYDPYNSRWLAGPPLPFATPSSSTMLYSGEVLVFNDAGQAAVYDPTQNAWLPVASATQAPPYTPTFGVLLHTGQVLRLGGAIDAPISERFTR</sequence>
<reference evidence="1 2" key="2">
    <citation type="submission" date="2016-12" db="EMBL/GenBank/DDBJ databases">
        <title>Draft Genome Sequence of Cystobacter ferrugineus Strain Cbfe23.</title>
        <authorList>
            <person name="Akbar S."/>
            <person name="Dowd S.E."/>
            <person name="Stevens D.C."/>
        </authorList>
    </citation>
    <scope>NUCLEOTIDE SEQUENCE [LARGE SCALE GENOMIC DNA]</scope>
    <source>
        <strain evidence="1 2">Cbfe23</strain>
    </source>
</reference>